<dbReference type="EMBL" id="MFIV01000093">
    <property type="protein sequence ID" value="OGF98516.1"/>
    <property type="molecule type" value="Genomic_DNA"/>
</dbReference>
<dbReference type="InterPro" id="IPR008391">
    <property type="entry name" value="AXE1_dom"/>
</dbReference>
<dbReference type="InterPro" id="IPR029058">
    <property type="entry name" value="AB_hydrolase_fold"/>
</dbReference>
<feature type="active site" description="Charge relay system" evidence="1">
    <location>
        <position position="403"/>
    </location>
</feature>
<dbReference type="Gene3D" id="3.40.50.1820">
    <property type="entry name" value="alpha/beta hydrolase"/>
    <property type="match status" value="1"/>
</dbReference>
<dbReference type="AlphaFoldDB" id="A0A1F5YEX4"/>
<proteinExistence type="predicted"/>
<comment type="caution">
    <text evidence="4">The sequence shown here is derived from an EMBL/GenBank/DDBJ whole genome shotgun (WGS) entry which is preliminary data.</text>
</comment>
<reference evidence="4 5" key="1">
    <citation type="journal article" date="2016" name="Nat. Commun.">
        <title>Thousands of microbial genomes shed light on interconnected biogeochemical processes in an aquifer system.</title>
        <authorList>
            <person name="Anantharaman K."/>
            <person name="Brown C.T."/>
            <person name="Hug L.A."/>
            <person name="Sharon I."/>
            <person name="Castelle C.J."/>
            <person name="Probst A.J."/>
            <person name="Thomas B.C."/>
            <person name="Singh A."/>
            <person name="Wilkins M.J."/>
            <person name="Karaoz U."/>
            <person name="Brodie E.L."/>
            <person name="Williams K.H."/>
            <person name="Hubbard S.S."/>
            <person name="Banfield J.F."/>
        </authorList>
    </citation>
    <scope>NUCLEOTIDE SEQUENCE [LARGE SCALE GENOMIC DNA]</scope>
</reference>
<dbReference type="SUPFAM" id="SSF53474">
    <property type="entry name" value="alpha/beta-Hydrolases"/>
    <property type="match status" value="1"/>
</dbReference>
<evidence type="ECO:0000313" key="4">
    <source>
        <dbReference type="EMBL" id="OGF98516.1"/>
    </source>
</evidence>
<accession>A0A1F5YEX4</accession>
<dbReference type="PANTHER" id="PTHR40111:SF1">
    <property type="entry name" value="CEPHALOSPORIN-C DEACETYLASE"/>
    <property type="match status" value="1"/>
</dbReference>
<dbReference type="GO" id="GO:0005976">
    <property type="term" value="P:polysaccharide metabolic process"/>
    <property type="evidence" value="ECO:0007669"/>
    <property type="project" value="TreeGrafter"/>
</dbReference>
<dbReference type="Pfam" id="PF05448">
    <property type="entry name" value="AXE1"/>
    <property type="match status" value="1"/>
</dbReference>
<dbReference type="GO" id="GO:0052689">
    <property type="term" value="F:carboxylic ester hydrolase activity"/>
    <property type="evidence" value="ECO:0007669"/>
    <property type="project" value="TreeGrafter"/>
</dbReference>
<dbReference type="InterPro" id="IPR039069">
    <property type="entry name" value="CE7"/>
</dbReference>
<feature type="active site" description="Nucleophile" evidence="1">
    <location>
        <position position="294"/>
    </location>
</feature>
<name>A0A1F5YEX4_9BACT</name>
<evidence type="ECO:0000256" key="2">
    <source>
        <dbReference type="SAM" id="SignalP"/>
    </source>
</evidence>
<feature type="active site" description="Charge relay system" evidence="1">
    <location>
        <position position="374"/>
    </location>
</feature>
<organism evidence="4 5">
    <name type="scientific">Candidatus Glassbacteria bacterium GWA2_58_10</name>
    <dbReference type="NCBI Taxonomy" id="1817865"/>
    <lineage>
        <taxon>Bacteria</taxon>
        <taxon>Candidatus Glassiibacteriota</taxon>
    </lineage>
</organism>
<feature type="chain" id="PRO_5009522407" description="Acetyl xylan esterase domain-containing protein" evidence="2">
    <location>
        <begin position="26"/>
        <end position="426"/>
    </location>
</feature>
<evidence type="ECO:0000259" key="3">
    <source>
        <dbReference type="Pfam" id="PF05448"/>
    </source>
</evidence>
<dbReference type="PANTHER" id="PTHR40111">
    <property type="entry name" value="CEPHALOSPORIN-C DEACETYLASE"/>
    <property type="match status" value="1"/>
</dbReference>
<gene>
    <name evidence="4" type="ORF">A2Z86_04770</name>
</gene>
<evidence type="ECO:0000256" key="1">
    <source>
        <dbReference type="PIRSR" id="PIRSR639069-1"/>
    </source>
</evidence>
<keyword evidence="2" id="KW-0732">Signal</keyword>
<evidence type="ECO:0000313" key="5">
    <source>
        <dbReference type="Proteomes" id="UP000176992"/>
    </source>
</evidence>
<protein>
    <recommendedName>
        <fullName evidence="3">Acetyl xylan esterase domain-containing protein</fullName>
    </recommendedName>
</protein>
<feature type="domain" description="Acetyl xylan esterase" evidence="3">
    <location>
        <begin position="127"/>
        <end position="419"/>
    </location>
</feature>
<dbReference type="Proteomes" id="UP000176992">
    <property type="component" value="Unassembled WGS sequence"/>
</dbReference>
<feature type="signal peptide" evidence="2">
    <location>
        <begin position="1"/>
        <end position="25"/>
    </location>
</feature>
<sequence>MSIQIRRFSLRLLLCLSLFPLSAFAEKLSLEVRADREDCRYSLGDSVTFTIDCRNPGKIKQAALQYRLSEDGERVIAEGPLNFSGGSCSLKGALDRPGFLRLDLTLIADGDTARAACGCAFSPESIRPTNVLPEDFDSFWRQARAELLRVPPDPRVEEAPDTAARGSRRYKVSLANIENSRIYGWLTVPDGAGPFPAVLCVPGAGVNDVGAHANYARAGMVVLSLEIHGIGVGLEDSYYAGLRDGLLYNYRFFGCTDPYYFYYRRVILGAVRALDYLAGREDVDSTRLGIAGSSQGGALSLLVSGIDKRIKALTANVPAMCDHTGQLQRRPSGWPRLLRHDNSPAALRTCGYYDAALNAGLITVPALLAVGCVDNTCAPTTVYAAYNNLRGPKEIDGFPKMGHSYGPGWEEKAVKWLKDKLDHAGK</sequence>